<dbReference type="RefSeq" id="WP_042733101.1">
    <property type="nucleotide sequence ID" value="NZ_JAUSWP010000002.1"/>
</dbReference>
<keyword evidence="2" id="KW-1185">Reference proteome</keyword>
<dbReference type="Gene3D" id="3.40.50.1000">
    <property type="entry name" value="HAD superfamily/HAD-like"/>
    <property type="match status" value="1"/>
</dbReference>
<dbReference type="InterPro" id="IPR000150">
    <property type="entry name" value="Cof"/>
</dbReference>
<dbReference type="EC" id="3.1.3.104" evidence="1"/>
<dbReference type="PROSITE" id="PS01228">
    <property type="entry name" value="COF_1"/>
    <property type="match status" value="1"/>
</dbReference>
<dbReference type="EMBL" id="JAUSWP010000002">
    <property type="protein sequence ID" value="MDQ0567764.1"/>
    <property type="molecule type" value="Genomic_DNA"/>
</dbReference>
<gene>
    <name evidence="1" type="ORF">J2Z63_000407</name>
</gene>
<dbReference type="Gene3D" id="3.30.1240.10">
    <property type="match status" value="1"/>
</dbReference>
<dbReference type="NCBIfam" id="TIGR00099">
    <property type="entry name" value="Cof-subfamily"/>
    <property type="match status" value="1"/>
</dbReference>
<protein>
    <submittedName>
        <fullName evidence="1">Cof subfamily protein (Haloacid dehalogenase superfamily)</fullName>
        <ecNumber evidence="1">3.1.3.104</ecNumber>
    </submittedName>
</protein>
<dbReference type="PROSITE" id="PS01229">
    <property type="entry name" value="COF_2"/>
    <property type="match status" value="1"/>
</dbReference>
<comment type="caution">
    <text evidence="1">The sequence shown here is derived from an EMBL/GenBank/DDBJ whole genome shotgun (WGS) entry which is preliminary data.</text>
</comment>
<dbReference type="InterPro" id="IPR036412">
    <property type="entry name" value="HAD-like_sf"/>
</dbReference>
<dbReference type="NCBIfam" id="TIGR01484">
    <property type="entry name" value="HAD-SF-IIB"/>
    <property type="match status" value="1"/>
</dbReference>
<accession>A0ABU0NFP5</accession>
<reference evidence="1" key="1">
    <citation type="submission" date="2023-07" db="EMBL/GenBank/DDBJ databases">
        <title>Genomic Encyclopedia of Type Strains, Phase IV (KMG-IV): sequencing the most valuable type-strain genomes for metagenomic binning, comparative biology and taxonomic classification.</title>
        <authorList>
            <person name="Goeker M."/>
        </authorList>
    </citation>
    <scope>NUCLEOTIDE SEQUENCE [LARGE SCALE GENOMIC DNA]</scope>
    <source>
        <strain evidence="1">DSM 22019</strain>
    </source>
</reference>
<dbReference type="InterPro" id="IPR006379">
    <property type="entry name" value="HAD-SF_hydro_IIB"/>
</dbReference>
<dbReference type="GO" id="GO:0043726">
    <property type="term" value="F:5-amino-6-(5-phosphoribitylamino)uracil phosphatase activity"/>
    <property type="evidence" value="ECO:0007669"/>
    <property type="project" value="UniProtKB-EC"/>
</dbReference>
<evidence type="ECO:0000313" key="2">
    <source>
        <dbReference type="Proteomes" id="UP001236620"/>
    </source>
</evidence>
<dbReference type="SUPFAM" id="SSF56784">
    <property type="entry name" value="HAD-like"/>
    <property type="match status" value="1"/>
</dbReference>
<sequence>MRLKKLDVKRLILVDLDGTVLTNSDDKIHPVTKQALQNAVQRGHTVCIVTGRAYRAMKHIYKELNLDTVVATFDGAHIHDPKKKQLKRIILPINNDIIMQIINEPVIKENVENILIEYYNKTLIWKDDKDLYEFFHLYDVEAKEETKIFIEGSPYELWKDPSNNLVIKLKSKEAKDKVLRVLTKYQDAVKIQSDILYGIKSESKNPIITLTNKNADKGFAAVFLAQYYNKDLRDAIAFGDQLNDYQMIQTVGHGVAMQNGTDALKFVAKGITHLSNDEGGVGHYLNGLLNGEEM</sequence>
<dbReference type="Pfam" id="PF08282">
    <property type="entry name" value="Hydrolase_3"/>
    <property type="match status" value="1"/>
</dbReference>
<dbReference type="PANTHER" id="PTHR10000:SF23">
    <property type="entry name" value="5-AMINO-6-(5-PHOSPHO-D-RIBITYLAMINO)URACIL PHOSPHATASE YITU"/>
    <property type="match status" value="1"/>
</dbReference>
<organism evidence="1 2">
    <name type="scientific">Mycoplasma yeatsii</name>
    <dbReference type="NCBI Taxonomy" id="51365"/>
    <lineage>
        <taxon>Bacteria</taxon>
        <taxon>Bacillati</taxon>
        <taxon>Mycoplasmatota</taxon>
        <taxon>Mollicutes</taxon>
        <taxon>Mycoplasmataceae</taxon>
        <taxon>Mycoplasma</taxon>
    </lineage>
</organism>
<dbReference type="InterPro" id="IPR023214">
    <property type="entry name" value="HAD_sf"/>
</dbReference>
<keyword evidence="1" id="KW-0378">Hydrolase</keyword>
<dbReference type="PANTHER" id="PTHR10000">
    <property type="entry name" value="PHOSPHOSERINE PHOSPHATASE"/>
    <property type="match status" value="1"/>
</dbReference>
<dbReference type="CDD" id="cd07516">
    <property type="entry name" value="HAD_Pase"/>
    <property type="match status" value="1"/>
</dbReference>
<dbReference type="Proteomes" id="UP001236620">
    <property type="component" value="Unassembled WGS sequence"/>
</dbReference>
<evidence type="ECO:0000313" key="1">
    <source>
        <dbReference type="EMBL" id="MDQ0567764.1"/>
    </source>
</evidence>
<proteinExistence type="predicted"/>
<name>A0ABU0NFP5_9MOLU</name>